<organism evidence="1 2">
    <name type="scientific">Cuscuta campestris</name>
    <dbReference type="NCBI Taxonomy" id="132261"/>
    <lineage>
        <taxon>Eukaryota</taxon>
        <taxon>Viridiplantae</taxon>
        <taxon>Streptophyta</taxon>
        <taxon>Embryophyta</taxon>
        <taxon>Tracheophyta</taxon>
        <taxon>Spermatophyta</taxon>
        <taxon>Magnoliopsida</taxon>
        <taxon>eudicotyledons</taxon>
        <taxon>Gunneridae</taxon>
        <taxon>Pentapetalae</taxon>
        <taxon>asterids</taxon>
        <taxon>lamiids</taxon>
        <taxon>Solanales</taxon>
        <taxon>Convolvulaceae</taxon>
        <taxon>Cuscuteae</taxon>
        <taxon>Cuscuta</taxon>
        <taxon>Cuscuta subgen. Grammica</taxon>
        <taxon>Cuscuta sect. Cleistogrammica</taxon>
    </lineage>
</organism>
<name>A0A484KCT3_9ASTE</name>
<keyword evidence="2" id="KW-1185">Reference proteome</keyword>
<evidence type="ECO:0000313" key="1">
    <source>
        <dbReference type="EMBL" id="VFQ59932.1"/>
    </source>
</evidence>
<reference evidence="1 2" key="1">
    <citation type="submission" date="2018-04" db="EMBL/GenBank/DDBJ databases">
        <authorList>
            <person name="Vogel A."/>
        </authorList>
    </citation>
    <scope>NUCLEOTIDE SEQUENCE [LARGE SCALE GENOMIC DNA]</scope>
</reference>
<sequence length="73" mass="8312">MDLDVFGLPLLEHHNNVKVAVYYIPFAASFTYCIPKMVDRAQAVQDAKNMPRSTLGYIDDKAQADFKWGDEKC</sequence>
<dbReference type="AlphaFoldDB" id="A0A484KCT3"/>
<gene>
    <name evidence="1" type="ORF">CCAM_LOCUS1708</name>
</gene>
<evidence type="ECO:0000313" key="2">
    <source>
        <dbReference type="Proteomes" id="UP000595140"/>
    </source>
</evidence>
<dbReference type="EMBL" id="OOIL02000049">
    <property type="protein sequence ID" value="VFQ59932.1"/>
    <property type="molecule type" value="Genomic_DNA"/>
</dbReference>
<dbReference type="Proteomes" id="UP000595140">
    <property type="component" value="Unassembled WGS sequence"/>
</dbReference>
<proteinExistence type="predicted"/>
<accession>A0A484KCT3</accession>
<protein>
    <submittedName>
        <fullName evidence="1">Uncharacterized protein</fullName>
    </submittedName>
</protein>